<proteinExistence type="predicted"/>
<keyword evidence="3" id="KW-1185">Reference proteome</keyword>
<feature type="transmembrane region" description="Helical" evidence="1">
    <location>
        <begin position="30"/>
        <end position="48"/>
    </location>
</feature>
<feature type="transmembrane region" description="Helical" evidence="1">
    <location>
        <begin position="120"/>
        <end position="140"/>
    </location>
</feature>
<keyword evidence="1" id="KW-1133">Transmembrane helix</keyword>
<feature type="transmembrane region" description="Helical" evidence="1">
    <location>
        <begin position="89"/>
        <end position="108"/>
    </location>
</feature>
<dbReference type="RefSeq" id="WP_344885690.1">
    <property type="nucleotide sequence ID" value="NZ_BAAAZP010000104.1"/>
</dbReference>
<name>A0ABP7CCN6_9ACTN</name>
<comment type="caution">
    <text evidence="2">The sequence shown here is derived from an EMBL/GenBank/DDBJ whole genome shotgun (WGS) entry which is preliminary data.</text>
</comment>
<keyword evidence="1" id="KW-0472">Membrane</keyword>
<evidence type="ECO:0000313" key="2">
    <source>
        <dbReference type="EMBL" id="GAA3687130.1"/>
    </source>
</evidence>
<protein>
    <submittedName>
        <fullName evidence="2">Uncharacterized protein</fullName>
    </submittedName>
</protein>
<gene>
    <name evidence="2" type="ORF">GCM10022224_060220</name>
</gene>
<organism evidence="2 3">
    <name type="scientific">Nonomuraea antimicrobica</name>
    <dbReference type="NCBI Taxonomy" id="561173"/>
    <lineage>
        <taxon>Bacteria</taxon>
        <taxon>Bacillati</taxon>
        <taxon>Actinomycetota</taxon>
        <taxon>Actinomycetes</taxon>
        <taxon>Streptosporangiales</taxon>
        <taxon>Streptosporangiaceae</taxon>
        <taxon>Nonomuraea</taxon>
    </lineage>
</organism>
<evidence type="ECO:0000313" key="3">
    <source>
        <dbReference type="Proteomes" id="UP001500902"/>
    </source>
</evidence>
<keyword evidence="1" id="KW-0812">Transmembrane</keyword>
<accession>A0ABP7CCN6</accession>
<sequence>MAEQGDFSAEAALHEVERARSTVRRSGRRGAIFFLTLWLISTVYWLAALLGPEAVREYNGLWGLLIVGLVLGARLAFRARVHSRLMSRIIYPVTGAYVGTTVLASLYNMFLRPLEPGPEWVVPDVLVALVAAAPLLYGAVRVHRSEGDQ</sequence>
<dbReference type="Proteomes" id="UP001500902">
    <property type="component" value="Unassembled WGS sequence"/>
</dbReference>
<feature type="transmembrane region" description="Helical" evidence="1">
    <location>
        <begin position="60"/>
        <end position="77"/>
    </location>
</feature>
<evidence type="ECO:0000256" key="1">
    <source>
        <dbReference type="SAM" id="Phobius"/>
    </source>
</evidence>
<reference evidence="3" key="1">
    <citation type="journal article" date="2019" name="Int. J. Syst. Evol. Microbiol.">
        <title>The Global Catalogue of Microorganisms (GCM) 10K type strain sequencing project: providing services to taxonomists for standard genome sequencing and annotation.</title>
        <authorList>
            <consortium name="The Broad Institute Genomics Platform"/>
            <consortium name="The Broad Institute Genome Sequencing Center for Infectious Disease"/>
            <person name="Wu L."/>
            <person name="Ma J."/>
        </authorList>
    </citation>
    <scope>NUCLEOTIDE SEQUENCE [LARGE SCALE GENOMIC DNA]</scope>
    <source>
        <strain evidence="3">JCM 16904</strain>
    </source>
</reference>
<dbReference type="EMBL" id="BAAAZP010000104">
    <property type="protein sequence ID" value="GAA3687130.1"/>
    <property type="molecule type" value="Genomic_DNA"/>
</dbReference>